<sequence length="544" mass="64171">METPKSSRNLSLARTQSHITKTTTTIEYSTSLSALKQGKPTRRRSLDPVVLRESSSYSSVTLPQGNARILHRKESSQADDEAKRIWRELKREMRVSKSPVKLKEYRNQIAVENIVIKECVSRALYLDDLRTRTEQSHERGGAHERSQRIRHEMYEIRVQQAQFKQSKQKTMDQVKQLEEAMKTKVLSFKRNRKELERAVDSGVLKLVDEKKCLSEISTMKRLRKSFSNLVYQQSAIDSDKKRLSEIKKHLEDPVSKALSEQYDKLKTEQIVLRQEQENVYKFQKSLYEERNKLNQKRIEAYEKKKNLQDNYYSDLRKFNKFEKEEKQKQWERRRQQQEEYNKEKRKQLANKMLEEASQPAFIEEIITCENLIRFLDPSAGLLETQIHENVNLPELNVRTVVETDMDTATVLKSKAERDDYFIHGIEKKNKANKRNKRTPMPADDNAVTNFNIDMHILQQFSFVNVNPPLKHSQISSCIEDLKERVKWYKDNQEKTVAERVEKAKKEIEELEVKALQQSQEKKQNYEKKLAQEKVNGVPKKTSDS</sequence>
<dbReference type="VEuPathDB" id="FungiDB:PNEJI1_003309"/>
<evidence type="ECO:0000256" key="1">
    <source>
        <dbReference type="SAM" id="Coils"/>
    </source>
</evidence>
<name>L0PGK7_PNEJI</name>
<dbReference type="GO" id="GO:0003729">
    <property type="term" value="F:mRNA binding"/>
    <property type="evidence" value="ECO:0007669"/>
    <property type="project" value="TreeGrafter"/>
</dbReference>
<dbReference type="GO" id="GO:0008298">
    <property type="term" value="P:intracellular mRNA localization"/>
    <property type="evidence" value="ECO:0007669"/>
    <property type="project" value="TreeGrafter"/>
</dbReference>
<feature type="region of interest" description="Disordered" evidence="2">
    <location>
        <begin position="34"/>
        <end position="57"/>
    </location>
</feature>
<keyword evidence="1" id="KW-0175">Coiled coil</keyword>
<dbReference type="EMBL" id="CAKM01000338">
    <property type="protein sequence ID" value="CCJ31521.1"/>
    <property type="molecule type" value="Genomic_DNA"/>
</dbReference>
<protein>
    <submittedName>
        <fullName evidence="3">Uncharacterized protein</fullName>
    </submittedName>
</protein>
<evidence type="ECO:0000313" key="4">
    <source>
        <dbReference type="Proteomes" id="UP000010422"/>
    </source>
</evidence>
<dbReference type="PANTHER" id="PTHR31027:SF2">
    <property type="entry name" value="LEBERCILIN DOMAIN-CONTAINING PROTEIN"/>
    <property type="match status" value="1"/>
</dbReference>
<proteinExistence type="predicted"/>
<feature type="coiled-coil region" evidence="1">
    <location>
        <begin position="284"/>
        <end position="347"/>
    </location>
</feature>
<dbReference type="InterPro" id="IPR039604">
    <property type="entry name" value="Bfr1"/>
</dbReference>
<dbReference type="AlphaFoldDB" id="L0PGK7"/>
<evidence type="ECO:0000313" key="3">
    <source>
        <dbReference type="EMBL" id="CCJ31521.1"/>
    </source>
</evidence>
<dbReference type="PANTHER" id="PTHR31027">
    <property type="entry name" value="NUCLEAR SEGREGATION PROTEIN BFR1"/>
    <property type="match status" value="1"/>
</dbReference>
<comment type="caution">
    <text evidence="3">The sequence shown here is derived from an EMBL/GenBank/DDBJ whole genome shotgun (WGS) entry which is preliminary data.</text>
</comment>
<gene>
    <name evidence="3" type="ORF">PNEJI1_003309</name>
</gene>
<dbReference type="GO" id="GO:0042175">
    <property type="term" value="C:nuclear outer membrane-endoplasmic reticulum membrane network"/>
    <property type="evidence" value="ECO:0007669"/>
    <property type="project" value="TreeGrafter"/>
</dbReference>
<dbReference type="STRING" id="1209962.L0PGK7"/>
<organism evidence="4">
    <name type="scientific">Pneumocystis jirovecii</name>
    <name type="common">Human pneumocystis pneumonia agent</name>
    <dbReference type="NCBI Taxonomy" id="42068"/>
    <lineage>
        <taxon>Eukaryota</taxon>
        <taxon>Fungi</taxon>
        <taxon>Dikarya</taxon>
        <taxon>Ascomycota</taxon>
        <taxon>Taphrinomycotina</taxon>
        <taxon>Pneumocystomycetes</taxon>
        <taxon>Pneumocystaceae</taxon>
        <taxon>Pneumocystis</taxon>
    </lineage>
</organism>
<feature type="compositionally biased region" description="Basic and acidic residues" evidence="2">
    <location>
        <begin position="519"/>
        <end position="531"/>
    </location>
</feature>
<accession>L0PGK7</accession>
<dbReference type="Proteomes" id="UP000010422">
    <property type="component" value="Unassembled WGS sequence"/>
</dbReference>
<feature type="non-terminal residue" evidence="3">
    <location>
        <position position="544"/>
    </location>
</feature>
<dbReference type="GO" id="GO:1990904">
    <property type="term" value="C:ribonucleoprotein complex"/>
    <property type="evidence" value="ECO:0007669"/>
    <property type="project" value="TreeGrafter"/>
</dbReference>
<dbReference type="InParanoid" id="L0PGK7"/>
<dbReference type="FunCoup" id="L0PGK7">
    <property type="interactions" value="18"/>
</dbReference>
<feature type="region of interest" description="Disordered" evidence="2">
    <location>
        <begin position="515"/>
        <end position="544"/>
    </location>
</feature>
<evidence type="ECO:0000256" key="2">
    <source>
        <dbReference type="SAM" id="MobiDB-lite"/>
    </source>
</evidence>
<reference evidence="3 4" key="1">
    <citation type="journal article" date="2012" name="MBio">
        <title>De novo assembly of the Pneumocystis jirovecii genome from a single bronchoalveolar lavage fluid specimen from a patient.</title>
        <authorList>
            <person name="Cisse O.H."/>
            <person name="Pagni M."/>
            <person name="Hauser P.M."/>
        </authorList>
    </citation>
    <scope>NUCLEOTIDE SEQUENCE [LARGE SCALE GENOMIC DNA]</scope>
    <source>
        <strain evidence="3 4">SE8</strain>
    </source>
</reference>
<dbReference type="GO" id="GO:0005783">
    <property type="term" value="C:endoplasmic reticulum"/>
    <property type="evidence" value="ECO:0007669"/>
    <property type="project" value="TreeGrafter"/>
</dbReference>